<dbReference type="Proteomes" id="UP000253034">
    <property type="component" value="Unassembled WGS sequence"/>
</dbReference>
<dbReference type="InterPro" id="IPR009794">
    <property type="entry name" value="ASRT"/>
</dbReference>
<keyword evidence="2" id="KW-1185">Reference proteome</keyword>
<dbReference type="Gene3D" id="2.60.290.11">
    <property type="entry name" value="TM1070-like"/>
    <property type="match status" value="1"/>
</dbReference>
<comment type="caution">
    <text evidence="1">The sequence shown here is derived from an EMBL/GenBank/DDBJ whole genome shotgun (WGS) entry which is preliminary data.</text>
</comment>
<organism evidence="1 2">
    <name type="scientific">Anaerobacterium chartisolvens</name>
    <dbReference type="NCBI Taxonomy" id="1297424"/>
    <lineage>
        <taxon>Bacteria</taxon>
        <taxon>Bacillati</taxon>
        <taxon>Bacillota</taxon>
        <taxon>Clostridia</taxon>
        <taxon>Eubacteriales</taxon>
        <taxon>Oscillospiraceae</taxon>
        <taxon>Anaerobacterium</taxon>
    </lineage>
</organism>
<evidence type="ECO:0008006" key="3">
    <source>
        <dbReference type="Google" id="ProtNLM"/>
    </source>
</evidence>
<proteinExistence type="predicted"/>
<dbReference type="SUPFAM" id="SSF89232">
    <property type="entry name" value="Hypothetical protein TM1070"/>
    <property type="match status" value="1"/>
</dbReference>
<sequence>MEKEYGKTVWFFPDGELPPPGEGEMKGHESIVILNPNSRDANVKITLYFTDLEPVENITATVRAKRVRCIRTNNPEHLCGFVLPLETQYAIKLSSDVPIIAQYGRLDNRQPNMAFYTTMGICE</sequence>
<accession>A0A369B7F7</accession>
<protein>
    <recommendedName>
        <fullName evidence="3">Sensory rhodopsin transducer</fullName>
    </recommendedName>
</protein>
<reference evidence="1 2" key="1">
    <citation type="submission" date="2018-07" db="EMBL/GenBank/DDBJ databases">
        <title>Genomic Encyclopedia of Type Strains, Phase IV (KMG-IV): sequencing the most valuable type-strain genomes for metagenomic binning, comparative biology and taxonomic classification.</title>
        <authorList>
            <person name="Goeker M."/>
        </authorList>
    </citation>
    <scope>NUCLEOTIDE SEQUENCE [LARGE SCALE GENOMIC DNA]</scope>
    <source>
        <strain evidence="1 2">DSM 27016</strain>
    </source>
</reference>
<evidence type="ECO:0000313" key="1">
    <source>
        <dbReference type="EMBL" id="RCX16538.1"/>
    </source>
</evidence>
<name>A0A369B7F7_9FIRM</name>
<dbReference type="Pfam" id="PF07100">
    <property type="entry name" value="ASRT"/>
    <property type="match status" value="1"/>
</dbReference>
<dbReference type="EMBL" id="QPJT01000010">
    <property type="protein sequence ID" value="RCX16538.1"/>
    <property type="molecule type" value="Genomic_DNA"/>
</dbReference>
<dbReference type="AlphaFoldDB" id="A0A369B7F7"/>
<gene>
    <name evidence="1" type="ORF">DFR58_11031</name>
</gene>
<dbReference type="RefSeq" id="WP_114297703.1">
    <property type="nucleotide sequence ID" value="NZ_QPJT01000010.1"/>
</dbReference>
<dbReference type="InterPro" id="IPR036698">
    <property type="entry name" value="TM1070-like_sf"/>
</dbReference>
<evidence type="ECO:0000313" key="2">
    <source>
        <dbReference type="Proteomes" id="UP000253034"/>
    </source>
</evidence>
<dbReference type="OrthoDB" id="512504at2"/>